<dbReference type="Proteomes" id="UP001232163">
    <property type="component" value="Unassembled WGS sequence"/>
</dbReference>
<sequence length="128" mass="14259">MSSLELVHVPLPRRMNPLHVDPDRLARARARRTVKVLNVDAVILRARRVALRGLPEIATLPCGCNGVNLCPWAAQRYIDMWEGQPALARTAADEFTEHRQALSPRGPSRPRRTDIGLQVAREVLAVTA</sequence>
<organism evidence="1 2">
    <name type="scientific">Deinococcus enclensis</name>
    <dbReference type="NCBI Taxonomy" id="1049582"/>
    <lineage>
        <taxon>Bacteria</taxon>
        <taxon>Thermotogati</taxon>
        <taxon>Deinococcota</taxon>
        <taxon>Deinococci</taxon>
        <taxon>Deinococcales</taxon>
        <taxon>Deinococcaceae</taxon>
        <taxon>Deinococcus</taxon>
    </lineage>
</organism>
<proteinExistence type="predicted"/>
<dbReference type="EMBL" id="JAURUR010000007">
    <property type="protein sequence ID" value="MDP9764900.1"/>
    <property type="molecule type" value="Genomic_DNA"/>
</dbReference>
<name>A0ABT9ME65_9DEIO</name>
<comment type="caution">
    <text evidence="1">The sequence shown here is derived from an EMBL/GenBank/DDBJ whole genome shotgun (WGS) entry which is preliminary data.</text>
</comment>
<dbReference type="RefSeq" id="WP_307466408.1">
    <property type="nucleotide sequence ID" value="NZ_JAURUR010000007.1"/>
</dbReference>
<evidence type="ECO:0000313" key="1">
    <source>
        <dbReference type="EMBL" id="MDP9764900.1"/>
    </source>
</evidence>
<evidence type="ECO:0000313" key="2">
    <source>
        <dbReference type="Proteomes" id="UP001232163"/>
    </source>
</evidence>
<accession>A0ABT9ME65</accession>
<protein>
    <recommendedName>
        <fullName evidence="3">4Fe-4S ferredoxin-type domain-containing protein</fullName>
    </recommendedName>
</protein>
<evidence type="ECO:0008006" key="3">
    <source>
        <dbReference type="Google" id="ProtNLM"/>
    </source>
</evidence>
<keyword evidence="2" id="KW-1185">Reference proteome</keyword>
<gene>
    <name evidence="1" type="ORF">QO006_002347</name>
</gene>
<reference evidence="1 2" key="1">
    <citation type="submission" date="2023-07" db="EMBL/GenBank/DDBJ databases">
        <title>Genomic Encyclopedia of Type Strains, Phase IV (KMG-IV): sequencing the most valuable type-strain genomes for metagenomic binning, comparative biology and taxonomic classification.</title>
        <authorList>
            <person name="Goeker M."/>
        </authorList>
    </citation>
    <scope>NUCLEOTIDE SEQUENCE [LARGE SCALE GENOMIC DNA]</scope>
    <source>
        <strain evidence="1 2">NIO-1023</strain>
    </source>
</reference>